<dbReference type="InterPro" id="IPR017907">
    <property type="entry name" value="Znf_RING_CS"/>
</dbReference>
<proteinExistence type="inferred from homology"/>
<evidence type="ECO:0000313" key="21">
    <source>
        <dbReference type="EMBL" id="RMX59081.1"/>
    </source>
</evidence>
<dbReference type="GO" id="GO:0016558">
    <property type="term" value="P:protein import into peroxisome matrix"/>
    <property type="evidence" value="ECO:0007669"/>
    <property type="project" value="InterPro"/>
</dbReference>
<comment type="subcellular location">
    <subcellularLocation>
        <location evidence="1">Peroxisome membrane</location>
        <topology evidence="1">Multi-pass membrane protein</topology>
    </subcellularLocation>
</comment>
<dbReference type="STRING" id="46731.A0A3M6UZG3"/>
<dbReference type="InterPro" id="IPR025654">
    <property type="entry name" value="PEX2/10"/>
</dbReference>
<feature type="non-terminal residue" evidence="21">
    <location>
        <position position="1"/>
    </location>
</feature>
<evidence type="ECO:0000256" key="11">
    <source>
        <dbReference type="ARBA" id="ARBA00022927"/>
    </source>
</evidence>
<comment type="similarity">
    <text evidence="3">Belongs to the pex2/pex10/pex12 family.</text>
</comment>
<gene>
    <name evidence="21" type="ORF">pdam_00009996</name>
</gene>
<evidence type="ECO:0000256" key="17">
    <source>
        <dbReference type="ARBA" id="ARBA00034523"/>
    </source>
</evidence>
<sequence>PKKTGAPSKVKMADERDGTEHRVLRVNQLDAAQLDEEIIHLLRNQLNKAFHYFEAGVLTKYEAELNAVLRFLVWRFSVYSSNSTIGQRMLNMKYTSAEYHKRHFKVFSLFKWHISTGSTVSLLQKLLFGFCIVGIPYIRERSIDIKGITDRILDLNSIWRYVHVGEKLFQFASVLNFLIFLQKGKYPSLLERVLGIHPVFAQRQSIRQVSFDFMTRELLWHGFAEFVFFLLPLINIHKLKNLLVRRFSSPASLDKQPSIKVACHECGICNEPPTAPHQGLCGHVFCYYCIKANSLADSSFPCPLCGSPMGDDIIPVECTVALEVT</sequence>
<evidence type="ECO:0000256" key="6">
    <source>
        <dbReference type="ARBA" id="ARBA00022692"/>
    </source>
</evidence>
<evidence type="ECO:0000313" key="22">
    <source>
        <dbReference type="Proteomes" id="UP000275408"/>
    </source>
</evidence>
<evidence type="ECO:0000256" key="13">
    <source>
        <dbReference type="ARBA" id="ARBA00023136"/>
    </source>
</evidence>
<keyword evidence="4" id="KW-0813">Transport</keyword>
<evidence type="ECO:0000256" key="7">
    <source>
        <dbReference type="ARBA" id="ARBA00022723"/>
    </source>
</evidence>
<evidence type="ECO:0000259" key="20">
    <source>
        <dbReference type="PROSITE" id="PS50089"/>
    </source>
</evidence>
<reference evidence="21 22" key="1">
    <citation type="journal article" date="2018" name="Sci. Rep.">
        <title>Comparative analysis of the Pocillopora damicornis genome highlights role of immune system in coral evolution.</title>
        <authorList>
            <person name="Cunning R."/>
            <person name="Bay R.A."/>
            <person name="Gillette P."/>
            <person name="Baker A.C."/>
            <person name="Traylor-Knowles N."/>
        </authorList>
    </citation>
    <scope>NUCLEOTIDE SEQUENCE [LARGE SCALE GENOMIC DNA]</scope>
    <source>
        <strain evidence="21">RSMAS</strain>
        <tissue evidence="21">Whole animal</tissue>
    </source>
</reference>
<dbReference type="Proteomes" id="UP000275408">
    <property type="component" value="Unassembled WGS sequence"/>
</dbReference>
<dbReference type="InterPro" id="IPR013083">
    <property type="entry name" value="Znf_RING/FYVE/PHD"/>
</dbReference>
<dbReference type="InterPro" id="IPR018957">
    <property type="entry name" value="Znf_C3HC4_RING-type"/>
</dbReference>
<dbReference type="EMBL" id="RCHS01000400">
    <property type="protein sequence ID" value="RMX59081.1"/>
    <property type="molecule type" value="Genomic_DNA"/>
</dbReference>
<dbReference type="EC" id="2.3.2.36" evidence="17"/>
<evidence type="ECO:0000256" key="19">
    <source>
        <dbReference type="PROSITE-ProRule" id="PRU00175"/>
    </source>
</evidence>
<dbReference type="Pfam" id="PF04757">
    <property type="entry name" value="Pex2_Pex12"/>
    <property type="match status" value="1"/>
</dbReference>
<evidence type="ECO:0000256" key="16">
    <source>
        <dbReference type="ARBA" id="ARBA00034438"/>
    </source>
</evidence>
<dbReference type="InterPro" id="IPR001841">
    <property type="entry name" value="Znf_RING"/>
</dbReference>
<keyword evidence="12" id="KW-1133">Transmembrane helix</keyword>
<evidence type="ECO:0000256" key="14">
    <source>
        <dbReference type="ARBA" id="ARBA00023140"/>
    </source>
</evidence>
<dbReference type="SMART" id="SM00184">
    <property type="entry name" value="RING"/>
    <property type="match status" value="1"/>
</dbReference>
<comment type="catalytic activity">
    <reaction evidence="16">
        <text>[E2 ubiquitin-conjugating enzyme]-S-ubiquitinyl-L-cysteine + [acceptor protein]-L-cysteine = [E2 ubiquitin-conjugating enzyme]-L-cysteine + [acceptor protein]-S-ubiquitinyl-L-cysteine.</text>
        <dbReference type="EC" id="2.3.2.36"/>
    </reaction>
</comment>
<evidence type="ECO:0000256" key="5">
    <source>
        <dbReference type="ARBA" id="ARBA00022679"/>
    </source>
</evidence>
<evidence type="ECO:0000256" key="1">
    <source>
        <dbReference type="ARBA" id="ARBA00004585"/>
    </source>
</evidence>
<keyword evidence="11" id="KW-0653">Protein transport</keyword>
<keyword evidence="8 19" id="KW-0863">Zinc-finger</keyword>
<dbReference type="Gene3D" id="3.30.40.10">
    <property type="entry name" value="Zinc/RING finger domain, C3HC4 (zinc finger)"/>
    <property type="match status" value="1"/>
</dbReference>
<dbReference type="PROSITE" id="PS50089">
    <property type="entry name" value="ZF_RING_2"/>
    <property type="match status" value="1"/>
</dbReference>
<keyword evidence="6" id="KW-0812">Transmembrane</keyword>
<dbReference type="AlphaFoldDB" id="A0A3M6UZG3"/>
<keyword evidence="7" id="KW-0479">Metal-binding</keyword>
<evidence type="ECO:0000256" key="15">
    <source>
        <dbReference type="ARBA" id="ARBA00032511"/>
    </source>
</evidence>
<evidence type="ECO:0000256" key="4">
    <source>
        <dbReference type="ARBA" id="ARBA00022448"/>
    </source>
</evidence>
<keyword evidence="13" id="KW-0472">Membrane</keyword>
<protein>
    <recommendedName>
        <fullName evidence="18">Peroxisome biogenesis factor 2</fullName>
        <ecNumber evidence="17">2.3.2.36</ecNumber>
    </recommendedName>
    <alternativeName>
        <fullName evidence="15">Peroxin-2</fullName>
    </alternativeName>
</protein>
<name>A0A3M6UZG3_POCDA</name>
<evidence type="ECO:0000256" key="8">
    <source>
        <dbReference type="ARBA" id="ARBA00022771"/>
    </source>
</evidence>
<dbReference type="CDD" id="cd16526">
    <property type="entry name" value="RING-HC_PEX2"/>
    <property type="match status" value="1"/>
</dbReference>
<dbReference type="SUPFAM" id="SSF57850">
    <property type="entry name" value="RING/U-box"/>
    <property type="match status" value="1"/>
</dbReference>
<feature type="domain" description="RING-type" evidence="20">
    <location>
        <begin position="266"/>
        <end position="305"/>
    </location>
</feature>
<evidence type="ECO:0000256" key="12">
    <source>
        <dbReference type="ARBA" id="ARBA00022989"/>
    </source>
</evidence>
<evidence type="ECO:0000256" key="10">
    <source>
        <dbReference type="ARBA" id="ARBA00022833"/>
    </source>
</evidence>
<dbReference type="PROSITE" id="PS00518">
    <property type="entry name" value="ZF_RING_1"/>
    <property type="match status" value="1"/>
</dbReference>
<keyword evidence="9" id="KW-0833">Ubl conjugation pathway</keyword>
<keyword evidence="22" id="KW-1185">Reference proteome</keyword>
<dbReference type="InterPro" id="IPR006845">
    <property type="entry name" value="Pex_N"/>
</dbReference>
<dbReference type="GO" id="GO:0005778">
    <property type="term" value="C:peroxisomal membrane"/>
    <property type="evidence" value="ECO:0007669"/>
    <property type="project" value="UniProtKB-SubCell"/>
</dbReference>
<organism evidence="21 22">
    <name type="scientific">Pocillopora damicornis</name>
    <name type="common">Cauliflower coral</name>
    <name type="synonym">Millepora damicornis</name>
    <dbReference type="NCBI Taxonomy" id="46731"/>
    <lineage>
        <taxon>Eukaryota</taxon>
        <taxon>Metazoa</taxon>
        <taxon>Cnidaria</taxon>
        <taxon>Anthozoa</taxon>
        <taxon>Hexacorallia</taxon>
        <taxon>Scleractinia</taxon>
        <taxon>Astrocoeniina</taxon>
        <taxon>Pocilloporidae</taxon>
        <taxon>Pocillopora</taxon>
    </lineage>
</organism>
<evidence type="ECO:0000256" key="9">
    <source>
        <dbReference type="ARBA" id="ARBA00022786"/>
    </source>
</evidence>
<comment type="caution">
    <text evidence="21">The sequence shown here is derived from an EMBL/GenBank/DDBJ whole genome shotgun (WGS) entry which is preliminary data.</text>
</comment>
<keyword evidence="10" id="KW-0862">Zinc</keyword>
<dbReference type="PANTHER" id="PTHR48178">
    <property type="entry name" value="PEROXISOME BIOGENESIS FACTOR 2"/>
    <property type="match status" value="1"/>
</dbReference>
<dbReference type="GO" id="GO:0061630">
    <property type="term" value="F:ubiquitin protein ligase activity"/>
    <property type="evidence" value="ECO:0007669"/>
    <property type="project" value="UniProtKB-EC"/>
</dbReference>
<comment type="pathway">
    <text evidence="2">Protein modification; protein ubiquitination.</text>
</comment>
<keyword evidence="14" id="KW-0576">Peroxisome</keyword>
<keyword evidence="5" id="KW-0808">Transferase</keyword>
<dbReference type="Pfam" id="PF00097">
    <property type="entry name" value="zf-C3HC4"/>
    <property type="match status" value="1"/>
</dbReference>
<dbReference type="OrthoDB" id="1701437at2759"/>
<evidence type="ECO:0000256" key="2">
    <source>
        <dbReference type="ARBA" id="ARBA00004906"/>
    </source>
</evidence>
<dbReference type="GO" id="GO:0008270">
    <property type="term" value="F:zinc ion binding"/>
    <property type="evidence" value="ECO:0007669"/>
    <property type="project" value="UniProtKB-KW"/>
</dbReference>
<dbReference type="InterPro" id="IPR045859">
    <property type="entry name" value="RING-HC_PEX2"/>
</dbReference>
<accession>A0A3M6UZG3</accession>
<evidence type="ECO:0000256" key="18">
    <source>
        <dbReference type="ARBA" id="ARBA00034543"/>
    </source>
</evidence>
<dbReference type="PANTHER" id="PTHR48178:SF1">
    <property type="entry name" value="PEROXISOME BIOGENESIS FACTOR 2"/>
    <property type="match status" value="1"/>
</dbReference>
<evidence type="ECO:0000256" key="3">
    <source>
        <dbReference type="ARBA" id="ARBA00008704"/>
    </source>
</evidence>